<dbReference type="Gene3D" id="1.20.120.1760">
    <property type="match status" value="1"/>
</dbReference>
<evidence type="ECO:0000256" key="8">
    <source>
        <dbReference type="ARBA" id="ARBA00022692"/>
    </source>
</evidence>
<dbReference type="InterPro" id="IPR048254">
    <property type="entry name" value="CDP_ALCOHOL_P_TRANSF_CS"/>
</dbReference>
<dbReference type="GO" id="GO:0003882">
    <property type="term" value="F:CDP-diacylglycerol-serine O-phosphatidyltransferase activity"/>
    <property type="evidence" value="ECO:0007669"/>
    <property type="project" value="UniProtKB-EC"/>
</dbReference>
<dbReference type="Proteomes" id="UP000637359">
    <property type="component" value="Unassembled WGS sequence"/>
</dbReference>
<evidence type="ECO:0000313" key="17">
    <source>
        <dbReference type="EMBL" id="MBC5636651.1"/>
    </source>
</evidence>
<feature type="transmembrane region" description="Helical" evidence="16">
    <location>
        <begin position="157"/>
        <end position="175"/>
    </location>
</feature>
<protein>
    <recommendedName>
        <fullName evidence="5">CDP-diacylglycerol--serine O-phosphatidyltransferase</fullName>
        <ecNumber evidence="4">2.7.8.8</ecNumber>
    </recommendedName>
    <alternativeName>
        <fullName evidence="14">Phosphatidylserine synthase</fullName>
    </alternativeName>
</protein>
<dbReference type="GO" id="GO:0016020">
    <property type="term" value="C:membrane"/>
    <property type="evidence" value="ECO:0007669"/>
    <property type="project" value="InterPro"/>
</dbReference>
<dbReference type="NCBIfam" id="TIGR00473">
    <property type="entry name" value="pssA"/>
    <property type="match status" value="1"/>
</dbReference>
<evidence type="ECO:0000256" key="9">
    <source>
        <dbReference type="ARBA" id="ARBA00022989"/>
    </source>
</evidence>
<dbReference type="GO" id="GO:0012505">
    <property type="term" value="C:endomembrane system"/>
    <property type="evidence" value="ECO:0007669"/>
    <property type="project" value="UniProtKB-SubCell"/>
</dbReference>
<keyword evidence="18" id="KW-1185">Reference proteome</keyword>
<evidence type="ECO:0000256" key="7">
    <source>
        <dbReference type="ARBA" id="ARBA00022679"/>
    </source>
</evidence>
<evidence type="ECO:0000256" key="12">
    <source>
        <dbReference type="ARBA" id="ARBA00023209"/>
    </source>
</evidence>
<evidence type="ECO:0000313" key="18">
    <source>
        <dbReference type="Proteomes" id="UP000637359"/>
    </source>
</evidence>
<dbReference type="PANTHER" id="PTHR14269:SF61">
    <property type="entry name" value="CDP-DIACYLGLYCEROL--SERINE O-PHOSPHATIDYLTRANSFERASE"/>
    <property type="match status" value="1"/>
</dbReference>
<keyword evidence="8 16" id="KW-0812">Transmembrane</keyword>
<keyword evidence="6" id="KW-0444">Lipid biosynthesis</keyword>
<evidence type="ECO:0000256" key="1">
    <source>
        <dbReference type="ARBA" id="ARBA00000287"/>
    </source>
</evidence>
<gene>
    <name evidence="17" type="primary">pssA</name>
    <name evidence="17" type="ORF">H8S33_07410</name>
</gene>
<organism evidence="17 18">
    <name type="scientific">Ornithinibacillus hominis</name>
    <dbReference type="NCBI Taxonomy" id="2763055"/>
    <lineage>
        <taxon>Bacteria</taxon>
        <taxon>Bacillati</taxon>
        <taxon>Bacillota</taxon>
        <taxon>Bacilli</taxon>
        <taxon>Bacillales</taxon>
        <taxon>Bacillaceae</taxon>
        <taxon>Ornithinibacillus</taxon>
    </lineage>
</organism>
<evidence type="ECO:0000256" key="16">
    <source>
        <dbReference type="SAM" id="Phobius"/>
    </source>
</evidence>
<comment type="subcellular location">
    <subcellularLocation>
        <location evidence="2">Endomembrane system</location>
        <topology evidence="2">Multi-pass membrane protein</topology>
    </subcellularLocation>
</comment>
<feature type="transmembrane region" description="Helical" evidence="16">
    <location>
        <begin position="77"/>
        <end position="96"/>
    </location>
</feature>
<accession>A0A923RHN0</accession>
<keyword evidence="11 16" id="KW-0472">Membrane</keyword>
<reference evidence="17" key="1">
    <citation type="submission" date="2020-08" db="EMBL/GenBank/DDBJ databases">
        <title>Genome public.</title>
        <authorList>
            <person name="Liu C."/>
            <person name="Sun Q."/>
        </authorList>
    </citation>
    <scope>NUCLEOTIDE SEQUENCE</scope>
    <source>
        <strain evidence="17">BX22</strain>
    </source>
</reference>
<name>A0A923RHN0_9BACI</name>
<evidence type="ECO:0000256" key="11">
    <source>
        <dbReference type="ARBA" id="ARBA00023136"/>
    </source>
</evidence>
<feature type="transmembrane region" description="Helical" evidence="16">
    <location>
        <begin position="102"/>
        <end position="120"/>
    </location>
</feature>
<evidence type="ECO:0000256" key="10">
    <source>
        <dbReference type="ARBA" id="ARBA00023098"/>
    </source>
</evidence>
<dbReference type="AlphaFoldDB" id="A0A923RHN0"/>
<dbReference type="InterPro" id="IPR050324">
    <property type="entry name" value="CDP-alcohol_PTase-I"/>
</dbReference>
<proteinExistence type="inferred from homology"/>
<evidence type="ECO:0000256" key="2">
    <source>
        <dbReference type="ARBA" id="ARBA00004127"/>
    </source>
</evidence>
<dbReference type="InterPro" id="IPR000462">
    <property type="entry name" value="CDP-OH_P_trans"/>
</dbReference>
<evidence type="ECO:0000256" key="13">
    <source>
        <dbReference type="ARBA" id="ARBA00023264"/>
    </source>
</evidence>
<keyword evidence="9 16" id="KW-1133">Transmembrane helix</keyword>
<evidence type="ECO:0000256" key="4">
    <source>
        <dbReference type="ARBA" id="ARBA00013174"/>
    </source>
</evidence>
<keyword evidence="10" id="KW-0443">Lipid metabolism</keyword>
<feature type="transmembrane region" description="Helical" evidence="16">
    <location>
        <begin position="132"/>
        <end position="151"/>
    </location>
</feature>
<evidence type="ECO:0000256" key="15">
    <source>
        <dbReference type="RuleBase" id="RU003750"/>
    </source>
</evidence>
<dbReference type="PANTHER" id="PTHR14269">
    <property type="entry name" value="CDP-DIACYLGLYCEROL--GLYCEROL-3-PHOSPHATE 3-PHOSPHATIDYLTRANSFERASE-RELATED"/>
    <property type="match status" value="1"/>
</dbReference>
<dbReference type="GO" id="GO:0008654">
    <property type="term" value="P:phospholipid biosynthetic process"/>
    <property type="evidence" value="ECO:0007669"/>
    <property type="project" value="UniProtKB-KW"/>
</dbReference>
<dbReference type="EC" id="2.7.8.8" evidence="4"/>
<evidence type="ECO:0000256" key="14">
    <source>
        <dbReference type="ARBA" id="ARBA00032361"/>
    </source>
</evidence>
<dbReference type="Pfam" id="PF01066">
    <property type="entry name" value="CDP-OH_P_transf"/>
    <property type="match status" value="1"/>
</dbReference>
<keyword evidence="13" id="KW-1208">Phospholipid metabolism</keyword>
<evidence type="ECO:0000256" key="6">
    <source>
        <dbReference type="ARBA" id="ARBA00022516"/>
    </source>
</evidence>
<evidence type="ECO:0000256" key="5">
    <source>
        <dbReference type="ARBA" id="ARBA00017171"/>
    </source>
</evidence>
<keyword evidence="12" id="KW-0594">Phospholipid biosynthesis</keyword>
<comment type="caution">
    <text evidence="17">The sequence shown here is derived from an EMBL/GenBank/DDBJ whole genome shotgun (WGS) entry which is preliminary data.</text>
</comment>
<feature type="transmembrane region" description="Helical" evidence="16">
    <location>
        <begin position="20"/>
        <end position="39"/>
    </location>
</feature>
<dbReference type="EMBL" id="JACOOL010000004">
    <property type="protein sequence ID" value="MBC5636651.1"/>
    <property type="molecule type" value="Genomic_DNA"/>
</dbReference>
<dbReference type="InterPro" id="IPR043130">
    <property type="entry name" value="CDP-OH_PTrfase_TM_dom"/>
</dbReference>
<dbReference type="InterPro" id="IPR004533">
    <property type="entry name" value="CDP-diaglyc--ser_O-PTrfase"/>
</dbReference>
<sequence>MFLIKRIENLKLRSQTANCLTLLNISYGIIATILVFRGFTHLSQFFIILAAFFDRFDGIVARKLNIESEFGKQLDSLSDLVSFGIAPAVLIYYMVFQERLPELGMLIVTLYILTGAIRLARFNVKEFDGAFYGVPTTVAGIIMVLGSFFAGVLPTNFFVLLTLILSILMVSNVRIPKM</sequence>
<evidence type="ECO:0000256" key="3">
    <source>
        <dbReference type="ARBA" id="ARBA00010441"/>
    </source>
</evidence>
<keyword evidence="7 15" id="KW-0808">Transferase</keyword>
<dbReference type="PROSITE" id="PS00379">
    <property type="entry name" value="CDP_ALCOHOL_P_TRANSF"/>
    <property type="match status" value="1"/>
</dbReference>
<comment type="similarity">
    <text evidence="3 15">Belongs to the CDP-alcohol phosphatidyltransferase class-I family.</text>
</comment>
<comment type="catalytic activity">
    <reaction evidence="1">
        <text>a CDP-1,2-diacyl-sn-glycerol + L-serine = a 1,2-diacyl-sn-glycero-3-phospho-L-serine + CMP + H(+)</text>
        <dbReference type="Rhea" id="RHEA:16913"/>
        <dbReference type="ChEBI" id="CHEBI:15378"/>
        <dbReference type="ChEBI" id="CHEBI:33384"/>
        <dbReference type="ChEBI" id="CHEBI:57262"/>
        <dbReference type="ChEBI" id="CHEBI:58332"/>
        <dbReference type="ChEBI" id="CHEBI:60377"/>
        <dbReference type="EC" id="2.7.8.8"/>
    </reaction>
</comment>